<dbReference type="EMBL" id="VLLN01000010">
    <property type="protein sequence ID" value="TWJ19224.1"/>
    <property type="molecule type" value="Genomic_DNA"/>
</dbReference>
<evidence type="ECO:0000313" key="2">
    <source>
        <dbReference type="Proteomes" id="UP000319449"/>
    </source>
</evidence>
<proteinExistence type="predicted"/>
<organism evidence="1 2">
    <name type="scientific">Geobacter argillaceus</name>
    <dbReference type="NCBI Taxonomy" id="345631"/>
    <lineage>
        <taxon>Bacteria</taxon>
        <taxon>Pseudomonadati</taxon>
        <taxon>Thermodesulfobacteriota</taxon>
        <taxon>Desulfuromonadia</taxon>
        <taxon>Geobacterales</taxon>
        <taxon>Geobacteraceae</taxon>
        <taxon>Geobacter</taxon>
    </lineage>
</organism>
<evidence type="ECO:0000313" key="1">
    <source>
        <dbReference type="EMBL" id="TWJ19224.1"/>
    </source>
</evidence>
<protein>
    <recommendedName>
        <fullName evidence="3">DUF5710 domain-containing protein</fullName>
    </recommendedName>
</protein>
<accession>A0A562VN99</accession>
<evidence type="ECO:0008006" key="3">
    <source>
        <dbReference type="Google" id="ProtNLM"/>
    </source>
</evidence>
<keyword evidence="2" id="KW-1185">Reference proteome</keyword>
<sequence length="105" mass="11998">MVEKYGEDLVCIRYRYDAASRTRIKTVELVVERKQLPDKAQSVTDDALVPVQIAYGEKDLGKMARSAGGRWDPDVKLWYIPYSKIKGTELEKHIILDAKQKQSGK</sequence>
<gene>
    <name evidence="1" type="ORF">JN12_01915</name>
</gene>
<dbReference type="Proteomes" id="UP000319449">
    <property type="component" value="Unassembled WGS sequence"/>
</dbReference>
<comment type="caution">
    <text evidence="1">The sequence shown here is derived from an EMBL/GenBank/DDBJ whole genome shotgun (WGS) entry which is preliminary data.</text>
</comment>
<reference evidence="1 2" key="1">
    <citation type="submission" date="2019-07" db="EMBL/GenBank/DDBJ databases">
        <title>Genomic Encyclopedia of Archaeal and Bacterial Type Strains, Phase II (KMG-II): from individual species to whole genera.</title>
        <authorList>
            <person name="Goeker M."/>
        </authorList>
    </citation>
    <scope>NUCLEOTIDE SEQUENCE [LARGE SCALE GENOMIC DNA]</scope>
    <source>
        <strain evidence="1 2">ATCC BAA-1139</strain>
    </source>
</reference>
<dbReference type="AlphaFoldDB" id="A0A562VN99"/>
<name>A0A562VN99_9BACT</name>